<organism evidence="2 3">
    <name type="scientific">Actinoallomurus vinaceus</name>
    <dbReference type="NCBI Taxonomy" id="1080074"/>
    <lineage>
        <taxon>Bacteria</taxon>
        <taxon>Bacillati</taxon>
        <taxon>Actinomycetota</taxon>
        <taxon>Actinomycetes</taxon>
        <taxon>Streptosporangiales</taxon>
        <taxon>Thermomonosporaceae</taxon>
        <taxon>Actinoallomurus</taxon>
    </lineage>
</organism>
<dbReference type="SUPFAM" id="SSF46785">
    <property type="entry name" value="Winged helix' DNA-binding domain"/>
    <property type="match status" value="1"/>
</dbReference>
<dbReference type="RefSeq" id="WP_345442552.1">
    <property type="nucleotide sequence ID" value="NZ_BAABHK010000025.1"/>
</dbReference>
<accession>A0ABP8USR4</accession>
<gene>
    <name evidence="2" type="ORF">GCM10023196_098980</name>
</gene>
<feature type="region of interest" description="Disordered" evidence="1">
    <location>
        <begin position="63"/>
        <end position="89"/>
    </location>
</feature>
<protein>
    <submittedName>
        <fullName evidence="2">Helix-turn-helix domain-containing protein</fullName>
    </submittedName>
</protein>
<evidence type="ECO:0000256" key="1">
    <source>
        <dbReference type="SAM" id="MobiDB-lite"/>
    </source>
</evidence>
<reference evidence="3" key="1">
    <citation type="journal article" date="2019" name="Int. J. Syst. Evol. Microbiol.">
        <title>The Global Catalogue of Microorganisms (GCM) 10K type strain sequencing project: providing services to taxonomists for standard genome sequencing and annotation.</title>
        <authorList>
            <consortium name="The Broad Institute Genomics Platform"/>
            <consortium name="The Broad Institute Genome Sequencing Center for Infectious Disease"/>
            <person name="Wu L."/>
            <person name="Ma J."/>
        </authorList>
    </citation>
    <scope>NUCLEOTIDE SEQUENCE [LARGE SCALE GENOMIC DNA]</scope>
    <source>
        <strain evidence="3">JCM 17939</strain>
    </source>
</reference>
<dbReference type="Gene3D" id="1.10.10.10">
    <property type="entry name" value="Winged helix-like DNA-binding domain superfamily/Winged helix DNA-binding domain"/>
    <property type="match status" value="1"/>
</dbReference>
<keyword evidence="3" id="KW-1185">Reference proteome</keyword>
<dbReference type="InterPro" id="IPR036390">
    <property type="entry name" value="WH_DNA-bd_sf"/>
</dbReference>
<dbReference type="Proteomes" id="UP001501442">
    <property type="component" value="Unassembled WGS sequence"/>
</dbReference>
<dbReference type="CDD" id="cd00090">
    <property type="entry name" value="HTH_ARSR"/>
    <property type="match status" value="1"/>
</dbReference>
<name>A0ABP8USR4_9ACTN</name>
<comment type="caution">
    <text evidence="2">The sequence shown here is derived from an EMBL/GenBank/DDBJ whole genome shotgun (WGS) entry which is preliminary data.</text>
</comment>
<proteinExistence type="predicted"/>
<evidence type="ECO:0000313" key="2">
    <source>
        <dbReference type="EMBL" id="GAA4639014.1"/>
    </source>
</evidence>
<dbReference type="InterPro" id="IPR036388">
    <property type="entry name" value="WH-like_DNA-bd_sf"/>
</dbReference>
<sequence length="225" mass="24030">MSTQDRARAHAVLSVPARLDILDRLRASPHPLDAHAVAAATGLHVTTARSHLDALIEAGIVVSQRQPPQGRGRPRTLYAPSSRERDGGPYQELSDLLAAHFGDTPAQRTRRAQRAGRDWAARRLEAASEGSHSAAEARQVVAGLFTEMGFDPEPAPTGRLLLHDCPFRDTARAHPEVVCAAHQGLLAGLLARLNPAAPVPVLEPFVRPDLCAVDFGDAASEPEVG</sequence>
<evidence type="ECO:0000313" key="3">
    <source>
        <dbReference type="Proteomes" id="UP001501442"/>
    </source>
</evidence>
<dbReference type="Pfam" id="PF12840">
    <property type="entry name" value="HTH_20"/>
    <property type="match status" value="1"/>
</dbReference>
<dbReference type="EMBL" id="BAABHK010000025">
    <property type="protein sequence ID" value="GAA4639014.1"/>
    <property type="molecule type" value="Genomic_DNA"/>
</dbReference>
<dbReference type="InterPro" id="IPR011991">
    <property type="entry name" value="ArsR-like_HTH"/>
</dbReference>